<dbReference type="Gene3D" id="3.30.200.20">
    <property type="entry name" value="Phosphorylase Kinase, domain 1"/>
    <property type="match status" value="1"/>
</dbReference>
<dbReference type="InterPro" id="IPR011009">
    <property type="entry name" value="Kinase-like_dom_sf"/>
</dbReference>
<dbReference type="AlphaFoldDB" id="A0AA39U052"/>
<dbReference type="RefSeq" id="XP_060335416.1">
    <property type="nucleotide sequence ID" value="XM_060476768.1"/>
</dbReference>
<feature type="domain" description="Protein kinase" evidence="1">
    <location>
        <begin position="29"/>
        <end position="194"/>
    </location>
</feature>
<reference evidence="2" key="1">
    <citation type="submission" date="2023-06" db="EMBL/GenBank/DDBJ databases">
        <authorList>
            <consortium name="Lawrence Berkeley National Laboratory"/>
            <person name="Ahrendt S."/>
            <person name="Sahu N."/>
            <person name="Indic B."/>
            <person name="Wong-Bajracharya J."/>
            <person name="Merenyi Z."/>
            <person name="Ke H.-M."/>
            <person name="Monk M."/>
            <person name="Kocsube S."/>
            <person name="Drula E."/>
            <person name="Lipzen A."/>
            <person name="Balint B."/>
            <person name="Henrissat B."/>
            <person name="Andreopoulos B."/>
            <person name="Martin F.M."/>
            <person name="Harder C.B."/>
            <person name="Rigling D."/>
            <person name="Ford K.L."/>
            <person name="Foster G.D."/>
            <person name="Pangilinan J."/>
            <person name="Papanicolaou A."/>
            <person name="Barry K."/>
            <person name="LaButti K."/>
            <person name="Viragh M."/>
            <person name="Koriabine M."/>
            <person name="Yan M."/>
            <person name="Riley R."/>
            <person name="Champramary S."/>
            <person name="Plett K.L."/>
            <person name="Tsai I.J."/>
            <person name="Slot J."/>
            <person name="Sipos G."/>
            <person name="Plett J."/>
            <person name="Nagy L.G."/>
            <person name="Grigoriev I.V."/>
        </authorList>
    </citation>
    <scope>NUCLEOTIDE SEQUENCE</scope>
    <source>
        <strain evidence="2">CCBAS 213</strain>
    </source>
</reference>
<organism evidence="2 3">
    <name type="scientific">Armillaria tabescens</name>
    <name type="common">Ringless honey mushroom</name>
    <name type="synonym">Agaricus tabescens</name>
    <dbReference type="NCBI Taxonomy" id="1929756"/>
    <lineage>
        <taxon>Eukaryota</taxon>
        <taxon>Fungi</taxon>
        <taxon>Dikarya</taxon>
        <taxon>Basidiomycota</taxon>
        <taxon>Agaricomycotina</taxon>
        <taxon>Agaricomycetes</taxon>
        <taxon>Agaricomycetidae</taxon>
        <taxon>Agaricales</taxon>
        <taxon>Marasmiineae</taxon>
        <taxon>Physalacriaceae</taxon>
        <taxon>Desarmillaria</taxon>
    </lineage>
</organism>
<dbReference type="Pfam" id="PF00069">
    <property type="entry name" value="Pkinase"/>
    <property type="match status" value="1"/>
</dbReference>
<protein>
    <submittedName>
        <fullName evidence="2">Kinase-like domain-containing protein</fullName>
    </submittedName>
</protein>
<keyword evidence="3" id="KW-1185">Reference proteome</keyword>
<dbReference type="Gene3D" id="1.10.510.10">
    <property type="entry name" value="Transferase(Phosphotransferase) domain 1"/>
    <property type="match status" value="1"/>
</dbReference>
<dbReference type="SUPFAM" id="SSF56112">
    <property type="entry name" value="Protein kinase-like (PK-like)"/>
    <property type="match status" value="1"/>
</dbReference>
<dbReference type="Proteomes" id="UP001175211">
    <property type="component" value="Unassembled WGS sequence"/>
</dbReference>
<dbReference type="InterPro" id="IPR000719">
    <property type="entry name" value="Prot_kinase_dom"/>
</dbReference>
<evidence type="ECO:0000313" key="3">
    <source>
        <dbReference type="Proteomes" id="UP001175211"/>
    </source>
</evidence>
<dbReference type="PROSITE" id="PS50011">
    <property type="entry name" value="PROTEIN_KINASE_DOM"/>
    <property type="match status" value="1"/>
</dbReference>
<dbReference type="EMBL" id="JAUEPS010000006">
    <property type="protein sequence ID" value="KAK0464295.1"/>
    <property type="molecule type" value="Genomic_DNA"/>
</dbReference>
<proteinExistence type="predicted"/>
<name>A0AA39U052_ARMTA</name>
<keyword evidence="2" id="KW-0808">Transferase</keyword>
<sequence>MLLSGSASVSDVLRSSPLLASIDPIFCSVTISREIHRGNYARVWRGTLSDGSPLVVKMYPRRHFDVMKKELKAYQYLQSRQLFDVAPAYYGTFTMPDQYWAAMIMADGGESVGCSWKDAGLNPRELKVIWNHCKALHSIGMVHHDLQPRNITRDGNGALRIIDFESAAYGHSCDLMSCMELARKFDSFADGWRQ</sequence>
<evidence type="ECO:0000259" key="1">
    <source>
        <dbReference type="PROSITE" id="PS50011"/>
    </source>
</evidence>
<dbReference type="GO" id="GO:0005524">
    <property type="term" value="F:ATP binding"/>
    <property type="evidence" value="ECO:0007669"/>
    <property type="project" value="InterPro"/>
</dbReference>
<dbReference type="GeneID" id="85360316"/>
<gene>
    <name evidence="2" type="ORF">EV420DRAFT_1637865</name>
</gene>
<dbReference type="GO" id="GO:0004672">
    <property type="term" value="F:protein kinase activity"/>
    <property type="evidence" value="ECO:0007669"/>
    <property type="project" value="InterPro"/>
</dbReference>
<comment type="caution">
    <text evidence="2">The sequence shown here is derived from an EMBL/GenBank/DDBJ whole genome shotgun (WGS) entry which is preliminary data.</text>
</comment>
<evidence type="ECO:0000313" key="2">
    <source>
        <dbReference type="EMBL" id="KAK0464295.1"/>
    </source>
</evidence>
<keyword evidence="2" id="KW-0418">Kinase</keyword>
<accession>A0AA39U052</accession>